<evidence type="ECO:0000256" key="1">
    <source>
        <dbReference type="SAM" id="SignalP"/>
    </source>
</evidence>
<feature type="signal peptide" evidence="1">
    <location>
        <begin position="1"/>
        <end position="20"/>
    </location>
</feature>
<sequence length="227" mass="23192">MLTSAARALLSPLRAAAAWASGVGGGAASSSSPAARSAINRTTLPDGRRALFMRALFMFCSPTVAPLDCNPEAKALVAAGLLPASPPPLAGGSFSDLRRALEEWRPHLFWFAGHGDTRLVDGDSTIGFSAPDGALQLVSPAVIAAALRQHVPLHGGDLECVVLNACSSGFGVGSLGEMLHRTSVPCVVGWTTRAHNIASAVFALGFGACVASGRTYPEAFEGGVLAV</sequence>
<dbReference type="Proteomes" id="UP000013827">
    <property type="component" value="Unassembled WGS sequence"/>
</dbReference>
<evidence type="ECO:0008006" key="4">
    <source>
        <dbReference type="Google" id="ProtNLM"/>
    </source>
</evidence>
<dbReference type="PaxDb" id="2903-EOD30896"/>
<dbReference type="EnsemblProtists" id="EOD30896">
    <property type="protein sequence ID" value="EOD30896"/>
    <property type="gene ID" value="EMIHUDRAFT_456421"/>
</dbReference>
<proteinExistence type="predicted"/>
<protein>
    <recommendedName>
        <fullName evidence="4">CHAT domain-containing protein</fullName>
    </recommendedName>
</protein>
<accession>A0A0D3K561</accession>
<name>A0A0D3K561_EMIH1</name>
<dbReference type="RefSeq" id="XP_005783325.1">
    <property type="nucleotide sequence ID" value="XM_005783268.1"/>
</dbReference>
<keyword evidence="1" id="KW-0732">Signal</keyword>
<dbReference type="AlphaFoldDB" id="A0A0D3K561"/>
<keyword evidence="3" id="KW-1185">Reference proteome</keyword>
<organism evidence="2 3">
    <name type="scientific">Emiliania huxleyi (strain CCMP1516)</name>
    <dbReference type="NCBI Taxonomy" id="280463"/>
    <lineage>
        <taxon>Eukaryota</taxon>
        <taxon>Haptista</taxon>
        <taxon>Haptophyta</taxon>
        <taxon>Prymnesiophyceae</taxon>
        <taxon>Isochrysidales</taxon>
        <taxon>Noelaerhabdaceae</taxon>
        <taxon>Emiliania</taxon>
    </lineage>
</organism>
<evidence type="ECO:0000313" key="2">
    <source>
        <dbReference type="EnsemblProtists" id="EOD30896"/>
    </source>
</evidence>
<reference evidence="3" key="1">
    <citation type="journal article" date="2013" name="Nature">
        <title>Pan genome of the phytoplankton Emiliania underpins its global distribution.</title>
        <authorList>
            <person name="Read B.A."/>
            <person name="Kegel J."/>
            <person name="Klute M.J."/>
            <person name="Kuo A."/>
            <person name="Lefebvre S.C."/>
            <person name="Maumus F."/>
            <person name="Mayer C."/>
            <person name="Miller J."/>
            <person name="Monier A."/>
            <person name="Salamov A."/>
            <person name="Young J."/>
            <person name="Aguilar M."/>
            <person name="Claverie J.M."/>
            <person name="Frickenhaus S."/>
            <person name="Gonzalez K."/>
            <person name="Herman E.K."/>
            <person name="Lin Y.C."/>
            <person name="Napier J."/>
            <person name="Ogata H."/>
            <person name="Sarno A.F."/>
            <person name="Shmutz J."/>
            <person name="Schroeder D."/>
            <person name="de Vargas C."/>
            <person name="Verret F."/>
            <person name="von Dassow P."/>
            <person name="Valentin K."/>
            <person name="Van de Peer Y."/>
            <person name="Wheeler G."/>
            <person name="Dacks J.B."/>
            <person name="Delwiche C.F."/>
            <person name="Dyhrman S.T."/>
            <person name="Glockner G."/>
            <person name="John U."/>
            <person name="Richards T."/>
            <person name="Worden A.Z."/>
            <person name="Zhang X."/>
            <person name="Grigoriev I.V."/>
            <person name="Allen A.E."/>
            <person name="Bidle K."/>
            <person name="Borodovsky M."/>
            <person name="Bowler C."/>
            <person name="Brownlee C."/>
            <person name="Cock J.M."/>
            <person name="Elias M."/>
            <person name="Gladyshev V.N."/>
            <person name="Groth M."/>
            <person name="Guda C."/>
            <person name="Hadaegh A."/>
            <person name="Iglesias-Rodriguez M.D."/>
            <person name="Jenkins J."/>
            <person name="Jones B.M."/>
            <person name="Lawson T."/>
            <person name="Leese F."/>
            <person name="Lindquist E."/>
            <person name="Lobanov A."/>
            <person name="Lomsadze A."/>
            <person name="Malik S.B."/>
            <person name="Marsh M.E."/>
            <person name="Mackinder L."/>
            <person name="Mock T."/>
            <person name="Mueller-Roeber B."/>
            <person name="Pagarete A."/>
            <person name="Parker M."/>
            <person name="Probert I."/>
            <person name="Quesneville H."/>
            <person name="Raines C."/>
            <person name="Rensing S.A."/>
            <person name="Riano-Pachon D.M."/>
            <person name="Richier S."/>
            <person name="Rokitta S."/>
            <person name="Shiraiwa Y."/>
            <person name="Soanes D.M."/>
            <person name="van der Giezen M."/>
            <person name="Wahlund T.M."/>
            <person name="Williams B."/>
            <person name="Wilson W."/>
            <person name="Wolfe G."/>
            <person name="Wurch L.L."/>
        </authorList>
    </citation>
    <scope>NUCLEOTIDE SEQUENCE</scope>
</reference>
<dbReference type="GeneID" id="17276169"/>
<dbReference type="HOGENOM" id="CLU_1222439_0_0_1"/>
<dbReference type="KEGG" id="ehx:EMIHUDRAFT_456421"/>
<feature type="chain" id="PRO_5044291680" description="CHAT domain-containing protein" evidence="1">
    <location>
        <begin position="21"/>
        <end position="227"/>
    </location>
</feature>
<evidence type="ECO:0000313" key="3">
    <source>
        <dbReference type="Proteomes" id="UP000013827"/>
    </source>
</evidence>
<reference evidence="2" key="2">
    <citation type="submission" date="2024-10" db="UniProtKB">
        <authorList>
            <consortium name="EnsemblProtists"/>
        </authorList>
    </citation>
    <scope>IDENTIFICATION</scope>
</reference>